<organism evidence="1 2">
    <name type="scientific">Segatella buccae ATCC 33574</name>
    <dbReference type="NCBI Taxonomy" id="873513"/>
    <lineage>
        <taxon>Bacteria</taxon>
        <taxon>Pseudomonadati</taxon>
        <taxon>Bacteroidota</taxon>
        <taxon>Bacteroidia</taxon>
        <taxon>Bacteroidales</taxon>
        <taxon>Prevotellaceae</taxon>
        <taxon>Segatella</taxon>
    </lineage>
</organism>
<keyword evidence="2" id="KW-1185">Reference proteome</keyword>
<name>E6K3D5_9BACT</name>
<dbReference type="STRING" id="873513.HMPREF6485_0120"/>
<comment type="caution">
    <text evidence="1">The sequence shown here is derived from an EMBL/GenBank/DDBJ whole genome shotgun (WGS) entry which is preliminary data.</text>
</comment>
<protein>
    <submittedName>
        <fullName evidence="1">Uncharacterized protein</fullName>
    </submittedName>
</protein>
<reference evidence="1 2" key="1">
    <citation type="submission" date="2010-10" db="EMBL/GenBank/DDBJ databases">
        <authorList>
            <person name="Muzny D."/>
            <person name="Qin X."/>
            <person name="Deng J."/>
            <person name="Jiang H."/>
            <person name="Liu Y."/>
            <person name="Qu J."/>
            <person name="Song X.-Z."/>
            <person name="Zhang L."/>
            <person name="Thornton R."/>
            <person name="Coyle M."/>
            <person name="Francisco L."/>
            <person name="Jackson L."/>
            <person name="Javaid M."/>
            <person name="Korchina V."/>
            <person name="Kovar C."/>
            <person name="Mata R."/>
            <person name="Mathew T."/>
            <person name="Ngo R."/>
            <person name="Nguyen L."/>
            <person name="Nguyen N."/>
            <person name="Okwuonu G."/>
            <person name="Ongeri F."/>
            <person name="Pham C."/>
            <person name="Simmons D."/>
            <person name="Wilczek-Boney K."/>
            <person name="Hale W."/>
            <person name="Jakkamsetti A."/>
            <person name="Pham P."/>
            <person name="Ruth R."/>
            <person name="San Lucas F."/>
            <person name="Warren J."/>
            <person name="Zhang J."/>
            <person name="Zhao Z."/>
            <person name="Zhou C."/>
            <person name="Zhu D."/>
            <person name="Lee S."/>
            <person name="Bess C."/>
            <person name="Blankenburg K."/>
            <person name="Forbes L."/>
            <person name="Fu Q."/>
            <person name="Gubbala S."/>
            <person name="Hirani K."/>
            <person name="Jayaseelan J.C."/>
            <person name="Lara F."/>
            <person name="Munidasa M."/>
            <person name="Palculict T."/>
            <person name="Patil S."/>
            <person name="Pu L.-L."/>
            <person name="Saada N."/>
            <person name="Tang L."/>
            <person name="Weissenberger G."/>
            <person name="Zhu Y."/>
            <person name="Hemphill L."/>
            <person name="Shang Y."/>
            <person name="Youmans B."/>
            <person name="Ayvaz T."/>
            <person name="Ross M."/>
            <person name="Santibanez J."/>
            <person name="Aqrawi P."/>
            <person name="Gross S."/>
            <person name="Joshi V."/>
            <person name="Fowler G."/>
            <person name="Nazareth L."/>
            <person name="Reid J."/>
            <person name="Worley K."/>
            <person name="Petrosino J."/>
            <person name="Highlander S."/>
            <person name="Gibbs R."/>
        </authorList>
    </citation>
    <scope>NUCLEOTIDE SEQUENCE [LARGE SCALE GENOMIC DNA]</scope>
    <source>
        <strain evidence="1 2">ATCC 33574</strain>
    </source>
</reference>
<gene>
    <name evidence="1" type="ORF">HMPREF6485_0120</name>
</gene>
<dbReference type="Proteomes" id="UP000003112">
    <property type="component" value="Unassembled WGS sequence"/>
</dbReference>
<evidence type="ECO:0000313" key="2">
    <source>
        <dbReference type="Proteomes" id="UP000003112"/>
    </source>
</evidence>
<sequence length="46" mass="5029">MCDILAERPAGRKYANSGDASCLLIISKLNFINIFLSLKTGLKEAE</sequence>
<evidence type="ECO:0000313" key="1">
    <source>
        <dbReference type="EMBL" id="EFU32018.1"/>
    </source>
</evidence>
<dbReference type="HOGENOM" id="CLU_3187243_0_0_10"/>
<proteinExistence type="predicted"/>
<dbReference type="EMBL" id="AEPD01000005">
    <property type="protein sequence ID" value="EFU32018.1"/>
    <property type="molecule type" value="Genomic_DNA"/>
</dbReference>
<accession>E6K3D5</accession>
<dbReference type="AlphaFoldDB" id="E6K3D5"/>